<protein>
    <submittedName>
        <fullName evidence="9">RNA polymerase sigma factor</fullName>
    </submittedName>
</protein>
<evidence type="ECO:0000256" key="2">
    <source>
        <dbReference type="ARBA" id="ARBA00023015"/>
    </source>
</evidence>
<dbReference type="EMBL" id="SDPP02000005">
    <property type="protein sequence ID" value="KAA1373581.1"/>
    <property type="molecule type" value="Genomic_DNA"/>
</dbReference>
<keyword evidence="4" id="KW-0238">DNA-binding</keyword>
<evidence type="ECO:0000313" key="10">
    <source>
        <dbReference type="Proteomes" id="UP001515100"/>
    </source>
</evidence>
<evidence type="ECO:0000256" key="6">
    <source>
        <dbReference type="SAM" id="MobiDB-lite"/>
    </source>
</evidence>
<dbReference type="Pfam" id="PF04542">
    <property type="entry name" value="Sigma70_r2"/>
    <property type="match status" value="1"/>
</dbReference>
<evidence type="ECO:0000256" key="5">
    <source>
        <dbReference type="ARBA" id="ARBA00023163"/>
    </source>
</evidence>
<dbReference type="Gene3D" id="1.10.10.10">
    <property type="entry name" value="Winged helix-like DNA-binding domain superfamily/Winged helix DNA-binding domain"/>
    <property type="match status" value="1"/>
</dbReference>
<evidence type="ECO:0000256" key="4">
    <source>
        <dbReference type="ARBA" id="ARBA00023125"/>
    </source>
</evidence>
<gene>
    <name evidence="9" type="ORF">ESP62_016590</name>
</gene>
<keyword evidence="3" id="KW-0731">Sigma factor</keyword>
<evidence type="ECO:0000256" key="1">
    <source>
        <dbReference type="ARBA" id="ARBA00010641"/>
    </source>
</evidence>
<dbReference type="OrthoDB" id="4184921at2"/>
<evidence type="ECO:0000259" key="7">
    <source>
        <dbReference type="Pfam" id="PF04542"/>
    </source>
</evidence>
<keyword evidence="2" id="KW-0805">Transcription regulation</keyword>
<feature type="domain" description="RNA polymerase sigma-70 region 2" evidence="7">
    <location>
        <begin position="15"/>
        <end position="76"/>
    </location>
</feature>
<dbReference type="AlphaFoldDB" id="A0A641AI14"/>
<evidence type="ECO:0000259" key="8">
    <source>
        <dbReference type="Pfam" id="PF08281"/>
    </source>
</evidence>
<dbReference type="InterPro" id="IPR013324">
    <property type="entry name" value="RNA_pol_sigma_r3/r4-like"/>
</dbReference>
<accession>A0A641AI14</accession>
<dbReference type="Pfam" id="PF08281">
    <property type="entry name" value="Sigma70_r4_2"/>
    <property type="match status" value="1"/>
</dbReference>
<dbReference type="InterPro" id="IPR013325">
    <property type="entry name" value="RNA_pol_sigma_r2"/>
</dbReference>
<dbReference type="NCBIfam" id="TIGR02937">
    <property type="entry name" value="sigma70-ECF"/>
    <property type="match status" value="1"/>
</dbReference>
<sequence>MTTSSAERFTECWHAEGPRVLAYARRHIGDDLAQEVVSDTFLVAWRKWDSVPDPAIGWLIATARGVIRNRHRSLRRQHALEARVALLDQVASPDATESALVRQDALRRLAELSEQHREALLMTSWDGLTSEEAAEALGIRPAAFRRRVSRARASLNDDPSPPSPTPIPTAALSIEGIS</sequence>
<feature type="domain" description="RNA polymerase sigma factor 70 region 4 type 2" evidence="8">
    <location>
        <begin position="103"/>
        <end position="155"/>
    </location>
</feature>
<dbReference type="InterPro" id="IPR013249">
    <property type="entry name" value="RNA_pol_sigma70_r4_t2"/>
</dbReference>
<dbReference type="InterPro" id="IPR007627">
    <property type="entry name" value="RNA_pol_sigma70_r2"/>
</dbReference>
<dbReference type="SUPFAM" id="SSF88946">
    <property type="entry name" value="Sigma2 domain of RNA polymerase sigma factors"/>
    <property type="match status" value="1"/>
</dbReference>
<dbReference type="Gene3D" id="1.10.1740.10">
    <property type="match status" value="1"/>
</dbReference>
<organism evidence="9 10">
    <name type="scientific">Aeromicrobium fastidiosum</name>
    <dbReference type="NCBI Taxonomy" id="52699"/>
    <lineage>
        <taxon>Bacteria</taxon>
        <taxon>Bacillati</taxon>
        <taxon>Actinomycetota</taxon>
        <taxon>Actinomycetes</taxon>
        <taxon>Propionibacteriales</taxon>
        <taxon>Nocardioidaceae</taxon>
        <taxon>Aeromicrobium</taxon>
    </lineage>
</organism>
<keyword evidence="10" id="KW-1185">Reference proteome</keyword>
<dbReference type="InterPro" id="IPR039425">
    <property type="entry name" value="RNA_pol_sigma-70-like"/>
</dbReference>
<name>A0A641AI14_9ACTN</name>
<dbReference type="PANTHER" id="PTHR43133:SF8">
    <property type="entry name" value="RNA POLYMERASE SIGMA FACTOR HI_1459-RELATED"/>
    <property type="match status" value="1"/>
</dbReference>
<dbReference type="GO" id="GO:0006352">
    <property type="term" value="P:DNA-templated transcription initiation"/>
    <property type="evidence" value="ECO:0007669"/>
    <property type="project" value="InterPro"/>
</dbReference>
<dbReference type="InterPro" id="IPR014284">
    <property type="entry name" value="RNA_pol_sigma-70_dom"/>
</dbReference>
<evidence type="ECO:0000313" key="9">
    <source>
        <dbReference type="EMBL" id="KAA1373581.1"/>
    </source>
</evidence>
<comment type="caution">
    <text evidence="9">The sequence shown here is derived from an EMBL/GenBank/DDBJ whole genome shotgun (WGS) entry which is preliminary data.</text>
</comment>
<dbReference type="PANTHER" id="PTHR43133">
    <property type="entry name" value="RNA POLYMERASE ECF-TYPE SIGMA FACTO"/>
    <property type="match status" value="1"/>
</dbReference>
<dbReference type="InterPro" id="IPR036388">
    <property type="entry name" value="WH-like_DNA-bd_sf"/>
</dbReference>
<feature type="region of interest" description="Disordered" evidence="6">
    <location>
        <begin position="150"/>
        <end position="178"/>
    </location>
</feature>
<dbReference type="GO" id="GO:0003677">
    <property type="term" value="F:DNA binding"/>
    <property type="evidence" value="ECO:0007669"/>
    <property type="project" value="UniProtKB-KW"/>
</dbReference>
<dbReference type="Proteomes" id="UP001515100">
    <property type="component" value="Unassembled WGS sequence"/>
</dbReference>
<dbReference type="GO" id="GO:0016987">
    <property type="term" value="F:sigma factor activity"/>
    <property type="evidence" value="ECO:0007669"/>
    <property type="project" value="UniProtKB-KW"/>
</dbReference>
<comment type="similarity">
    <text evidence="1">Belongs to the sigma-70 factor family. ECF subfamily.</text>
</comment>
<evidence type="ECO:0000256" key="3">
    <source>
        <dbReference type="ARBA" id="ARBA00023082"/>
    </source>
</evidence>
<proteinExistence type="inferred from homology"/>
<reference evidence="9" key="1">
    <citation type="submission" date="2019-09" db="EMBL/GenBank/DDBJ databases">
        <authorList>
            <person name="Li J."/>
        </authorList>
    </citation>
    <scope>NUCLEOTIDE SEQUENCE [LARGE SCALE GENOMIC DNA]</scope>
    <source>
        <strain evidence="9">NRBC 14897</strain>
    </source>
</reference>
<keyword evidence="5" id="KW-0804">Transcription</keyword>
<dbReference type="RefSeq" id="WP_129185158.1">
    <property type="nucleotide sequence ID" value="NZ_JAGIOG010000001.1"/>
</dbReference>
<dbReference type="SUPFAM" id="SSF88659">
    <property type="entry name" value="Sigma3 and sigma4 domains of RNA polymerase sigma factors"/>
    <property type="match status" value="1"/>
</dbReference>